<evidence type="ECO:0000313" key="8">
    <source>
        <dbReference type="Proteomes" id="UP001596456"/>
    </source>
</evidence>
<sequence>MPGAKAQAGTRHRRFRAGGRGWLYGSPLWRMLALSGRSPGGLEAVPIDPWPGDTALGAALLDNRFPFAGQTLHGAVPPWLAPDASAAWLAEMHGFDWLRHLRAIGGDAGRRQARALVSHWLETQARWHPVAWAPDVTGQRIAAWIGMHDFFLASADDALRAQVFDSLARQVRHLARVLPGSTRGLALIAGIKGLAFGGLCLPDQRKAASRMRWLLERELPRQVMPDGCHVERSPAVQLQVLRHLIDIRGGCRAARAEVPPALQHAIDRMTPSLRFFRHGDGGLALFNDSQEGDPGTIDTVLGQADARGRPLRSAPHIGFERLTAGRTWVLMDAGAPPPHGLDAGAHAGTLSFEMSVGRERLVVNCGAHPSGDGLWRAALAATAAHSTLTVEDTNSAAVLPEGGLGRRPGRVEAHRTETLGSVLVEASHDGYREPHGLLHRRRLYLTDGGDDLRGEDVLEGAGGKTFAVRFHLHPQVQASLLQGGSSALLRLPSGQGWRLRTAGGALEIADSIYLGTGAEPRRTVQLILRGTTVPGTTTVKWAIRREKRADGTDPTEG</sequence>
<dbReference type="Gene3D" id="1.50.10.100">
    <property type="entry name" value="Chondroitin AC/alginate lyase"/>
    <property type="match status" value="1"/>
</dbReference>
<feature type="domain" description="Heparinase II/III-like C-terminal" evidence="5">
    <location>
        <begin position="307"/>
        <end position="542"/>
    </location>
</feature>
<keyword evidence="4" id="KW-0456">Lyase</keyword>
<comment type="subcellular location">
    <subcellularLocation>
        <location evidence="1">Periplasm</location>
    </subcellularLocation>
</comment>
<gene>
    <name evidence="7" type="ORF">ACFQPS_11625</name>
</gene>
<dbReference type="InterPro" id="IPR031680">
    <property type="entry name" value="Hepar_II_III_N"/>
</dbReference>
<dbReference type="InterPro" id="IPR012480">
    <property type="entry name" value="Hepar_II_III_C"/>
</dbReference>
<dbReference type="RefSeq" id="WP_377359132.1">
    <property type="nucleotide sequence ID" value="NZ_JBHTCM010000010.1"/>
</dbReference>
<reference evidence="8" key="1">
    <citation type="journal article" date="2019" name="Int. J. Syst. Evol. Microbiol.">
        <title>The Global Catalogue of Microorganisms (GCM) 10K type strain sequencing project: providing services to taxonomists for standard genome sequencing and annotation.</title>
        <authorList>
            <consortium name="The Broad Institute Genomics Platform"/>
            <consortium name="The Broad Institute Genome Sequencing Center for Infectious Disease"/>
            <person name="Wu L."/>
            <person name="Ma J."/>
        </authorList>
    </citation>
    <scope>NUCLEOTIDE SEQUENCE [LARGE SCALE GENOMIC DNA]</scope>
    <source>
        <strain evidence="8">CGMCC 1.16275</strain>
    </source>
</reference>
<accession>A0ABW2KUT6</accession>
<evidence type="ECO:0000313" key="7">
    <source>
        <dbReference type="EMBL" id="MFC7333813.1"/>
    </source>
</evidence>
<evidence type="ECO:0000256" key="3">
    <source>
        <dbReference type="ARBA" id="ARBA00022764"/>
    </source>
</evidence>
<dbReference type="PANTHER" id="PTHR39210:SF1">
    <property type="entry name" value="HEPARIN-SULFATE LYASE"/>
    <property type="match status" value="1"/>
</dbReference>
<organism evidence="7 8">
    <name type="scientific">Rhodocista pekingensis</name>
    <dbReference type="NCBI Taxonomy" id="201185"/>
    <lineage>
        <taxon>Bacteria</taxon>
        <taxon>Pseudomonadati</taxon>
        <taxon>Pseudomonadota</taxon>
        <taxon>Alphaproteobacteria</taxon>
        <taxon>Rhodospirillales</taxon>
        <taxon>Azospirillaceae</taxon>
        <taxon>Rhodocista</taxon>
    </lineage>
</organism>
<dbReference type="Proteomes" id="UP001596456">
    <property type="component" value="Unassembled WGS sequence"/>
</dbReference>
<evidence type="ECO:0000256" key="2">
    <source>
        <dbReference type="ARBA" id="ARBA00022729"/>
    </source>
</evidence>
<keyword evidence="3" id="KW-0574">Periplasm</keyword>
<name>A0ABW2KUT6_9PROT</name>
<comment type="caution">
    <text evidence="7">The sequence shown here is derived from an EMBL/GenBank/DDBJ whole genome shotgun (WGS) entry which is preliminary data.</text>
</comment>
<dbReference type="Pfam" id="PF16889">
    <property type="entry name" value="Hepar_II_III_N"/>
    <property type="match status" value="1"/>
</dbReference>
<dbReference type="InterPro" id="IPR008929">
    <property type="entry name" value="Chondroitin_lyas"/>
</dbReference>
<evidence type="ECO:0000256" key="1">
    <source>
        <dbReference type="ARBA" id="ARBA00004418"/>
    </source>
</evidence>
<keyword evidence="8" id="KW-1185">Reference proteome</keyword>
<proteinExistence type="predicted"/>
<feature type="domain" description="Heparin-sulfate lyase N-terminal" evidence="6">
    <location>
        <begin position="125"/>
        <end position="293"/>
    </location>
</feature>
<evidence type="ECO:0000256" key="4">
    <source>
        <dbReference type="ARBA" id="ARBA00023239"/>
    </source>
</evidence>
<dbReference type="EMBL" id="JBHTCM010000010">
    <property type="protein sequence ID" value="MFC7333813.1"/>
    <property type="molecule type" value="Genomic_DNA"/>
</dbReference>
<evidence type="ECO:0000259" key="6">
    <source>
        <dbReference type="Pfam" id="PF16889"/>
    </source>
</evidence>
<evidence type="ECO:0000259" key="5">
    <source>
        <dbReference type="Pfam" id="PF07940"/>
    </source>
</evidence>
<protein>
    <submittedName>
        <fullName evidence="7">Heparinase II/III family protein</fullName>
    </submittedName>
</protein>
<dbReference type="Pfam" id="PF07940">
    <property type="entry name" value="Hepar_II_III_C"/>
    <property type="match status" value="1"/>
</dbReference>
<dbReference type="PANTHER" id="PTHR39210">
    <property type="entry name" value="HEPARIN-SULFATE LYASE"/>
    <property type="match status" value="1"/>
</dbReference>
<keyword evidence="2" id="KW-0732">Signal</keyword>
<dbReference type="Gene3D" id="2.70.98.70">
    <property type="match status" value="1"/>
</dbReference>